<dbReference type="GO" id="GO:0051879">
    <property type="term" value="F:Hsp90 protein binding"/>
    <property type="evidence" value="ECO:0007669"/>
    <property type="project" value="InterPro"/>
</dbReference>
<dbReference type="InterPro" id="IPR008978">
    <property type="entry name" value="HSP20-like_chaperone"/>
</dbReference>
<evidence type="ECO:0000313" key="5">
    <source>
        <dbReference type="Proteomes" id="UP000245609"/>
    </source>
</evidence>
<evidence type="ECO:0000259" key="3">
    <source>
        <dbReference type="PROSITE" id="PS51203"/>
    </source>
</evidence>
<dbReference type="GO" id="GO:0005829">
    <property type="term" value="C:cytosol"/>
    <property type="evidence" value="ECO:0007669"/>
    <property type="project" value="TreeGrafter"/>
</dbReference>
<dbReference type="InterPro" id="IPR045250">
    <property type="entry name" value="p23-like"/>
</dbReference>
<name>A0A2T9ZC70_9FUNG</name>
<evidence type="ECO:0000313" key="4">
    <source>
        <dbReference type="EMBL" id="PVV02152.1"/>
    </source>
</evidence>
<sequence length="165" mass="19241">MVQISHPEILWAQRADKLFVTINISDAKVETLDLKEQSISFKATSHNVEYAFELEFFAKIKPEDCKKALSQRSIFLEIPKLDESAPWWPRLSSSKVRLNFVKTDFDRWRDEDESEEEKEEAANPMMPNGLDFSQFGNMPDFAIKLLFNNEFKAEECEDHSNAIIF</sequence>
<evidence type="ECO:0000256" key="1">
    <source>
        <dbReference type="ARBA" id="ARBA00025733"/>
    </source>
</evidence>
<organism evidence="4 5">
    <name type="scientific">Smittium megazygosporum</name>
    <dbReference type="NCBI Taxonomy" id="133381"/>
    <lineage>
        <taxon>Eukaryota</taxon>
        <taxon>Fungi</taxon>
        <taxon>Fungi incertae sedis</taxon>
        <taxon>Zoopagomycota</taxon>
        <taxon>Kickxellomycotina</taxon>
        <taxon>Harpellomycetes</taxon>
        <taxon>Harpellales</taxon>
        <taxon>Legeriomycetaceae</taxon>
        <taxon>Smittium</taxon>
    </lineage>
</organism>
<dbReference type="Gene3D" id="2.60.40.790">
    <property type="match status" value="1"/>
</dbReference>
<comment type="similarity">
    <text evidence="1">Belongs to the p23/wos2 family.</text>
</comment>
<dbReference type="PROSITE" id="PS51203">
    <property type="entry name" value="CS"/>
    <property type="match status" value="1"/>
</dbReference>
<dbReference type="PANTHER" id="PTHR22932:SF1">
    <property type="entry name" value="CO-CHAPERONE PROTEIN DAF-41"/>
    <property type="match status" value="1"/>
</dbReference>
<dbReference type="CDD" id="cd06465">
    <property type="entry name" value="p23_hB-ind1_like"/>
    <property type="match status" value="1"/>
</dbReference>
<dbReference type="AlphaFoldDB" id="A0A2T9ZC70"/>
<dbReference type="GO" id="GO:0051131">
    <property type="term" value="P:chaperone-mediated protein complex assembly"/>
    <property type="evidence" value="ECO:0007669"/>
    <property type="project" value="TreeGrafter"/>
</dbReference>
<dbReference type="STRING" id="133381.A0A2T9ZC70"/>
<gene>
    <name evidence="4" type="ORF">BB560_003403</name>
</gene>
<dbReference type="OrthoDB" id="1564555at2759"/>
<proteinExistence type="inferred from homology"/>
<dbReference type="GO" id="GO:0051087">
    <property type="term" value="F:protein-folding chaperone binding"/>
    <property type="evidence" value="ECO:0007669"/>
    <property type="project" value="TreeGrafter"/>
</dbReference>
<dbReference type="PANTHER" id="PTHR22932">
    <property type="entry name" value="TELOMERASE-BINDING PROTEIN P23 HSP90 CO-CHAPERONE"/>
    <property type="match status" value="1"/>
</dbReference>
<comment type="caution">
    <text evidence="4">The sequence shown here is derived from an EMBL/GenBank/DDBJ whole genome shotgun (WGS) entry which is preliminary data.</text>
</comment>
<evidence type="ECO:0000256" key="2">
    <source>
        <dbReference type="SAM" id="MobiDB-lite"/>
    </source>
</evidence>
<dbReference type="Proteomes" id="UP000245609">
    <property type="component" value="Unassembled WGS sequence"/>
</dbReference>
<accession>A0A2T9ZC70</accession>
<dbReference type="FunFam" id="2.60.40.790:FF:000013">
    <property type="entry name" value="Very-long-chain (3R)-3-hydroxyacyl-CoA dehydratase"/>
    <property type="match status" value="1"/>
</dbReference>
<dbReference type="GO" id="GO:0006457">
    <property type="term" value="P:protein folding"/>
    <property type="evidence" value="ECO:0007669"/>
    <property type="project" value="TreeGrafter"/>
</dbReference>
<keyword evidence="5" id="KW-1185">Reference proteome</keyword>
<protein>
    <recommendedName>
        <fullName evidence="3">CS domain-containing protein</fullName>
    </recommendedName>
</protein>
<reference evidence="4 5" key="1">
    <citation type="journal article" date="2018" name="MBio">
        <title>Comparative Genomics Reveals the Core Gene Toolbox for the Fungus-Insect Symbiosis.</title>
        <authorList>
            <person name="Wang Y."/>
            <person name="Stata M."/>
            <person name="Wang W."/>
            <person name="Stajich J.E."/>
            <person name="White M.M."/>
            <person name="Moncalvo J.M."/>
        </authorList>
    </citation>
    <scope>NUCLEOTIDE SEQUENCE [LARGE SCALE GENOMIC DNA]</scope>
    <source>
        <strain evidence="4 5">SC-DP-2</strain>
    </source>
</reference>
<dbReference type="GO" id="GO:0005634">
    <property type="term" value="C:nucleus"/>
    <property type="evidence" value="ECO:0007669"/>
    <property type="project" value="TreeGrafter"/>
</dbReference>
<feature type="domain" description="CS" evidence="3">
    <location>
        <begin position="4"/>
        <end position="92"/>
    </location>
</feature>
<dbReference type="EMBL" id="MBFS01000586">
    <property type="protein sequence ID" value="PVV02152.1"/>
    <property type="molecule type" value="Genomic_DNA"/>
</dbReference>
<dbReference type="SUPFAM" id="SSF49764">
    <property type="entry name" value="HSP20-like chaperones"/>
    <property type="match status" value="1"/>
</dbReference>
<feature type="region of interest" description="Disordered" evidence="2">
    <location>
        <begin position="109"/>
        <end position="128"/>
    </location>
</feature>
<dbReference type="Pfam" id="PF04969">
    <property type="entry name" value="CS"/>
    <property type="match status" value="1"/>
</dbReference>
<dbReference type="InterPro" id="IPR007052">
    <property type="entry name" value="CS_dom"/>
</dbReference>